<keyword evidence="3" id="KW-0540">Nuclease</keyword>
<dbReference type="OrthoDB" id="6048299at2"/>
<feature type="region of interest" description="Disordered" evidence="1">
    <location>
        <begin position="191"/>
        <end position="212"/>
    </location>
</feature>
<dbReference type="SUPFAM" id="SSF50199">
    <property type="entry name" value="Staphylococcal nuclease"/>
    <property type="match status" value="1"/>
</dbReference>
<keyword evidence="2" id="KW-0732">Signal</keyword>
<keyword evidence="4" id="KW-1185">Reference proteome</keyword>
<dbReference type="Gene3D" id="2.40.50.90">
    <property type="match status" value="1"/>
</dbReference>
<feature type="region of interest" description="Disordered" evidence="1">
    <location>
        <begin position="34"/>
        <end position="57"/>
    </location>
</feature>
<keyword evidence="3" id="KW-0255">Endonuclease</keyword>
<evidence type="ECO:0000313" key="3">
    <source>
        <dbReference type="EMBL" id="SHI68238.1"/>
    </source>
</evidence>
<dbReference type="STRING" id="1123357.SAMN02745244_00843"/>
<dbReference type="Proteomes" id="UP000184512">
    <property type="component" value="Unassembled WGS sequence"/>
</dbReference>
<evidence type="ECO:0000313" key="4">
    <source>
        <dbReference type="Proteomes" id="UP000184512"/>
    </source>
</evidence>
<organism evidence="3 4">
    <name type="scientific">Tessaracoccus bendigoensis DSM 12906</name>
    <dbReference type="NCBI Taxonomy" id="1123357"/>
    <lineage>
        <taxon>Bacteria</taxon>
        <taxon>Bacillati</taxon>
        <taxon>Actinomycetota</taxon>
        <taxon>Actinomycetes</taxon>
        <taxon>Propionibacteriales</taxon>
        <taxon>Propionibacteriaceae</taxon>
        <taxon>Tessaracoccus</taxon>
    </lineage>
</organism>
<dbReference type="RefSeq" id="WP_073186303.1">
    <property type="nucleotide sequence ID" value="NZ_FQZG01000011.1"/>
</dbReference>
<gene>
    <name evidence="3" type="ORF">SAMN02745244_00843</name>
</gene>
<evidence type="ECO:0000256" key="1">
    <source>
        <dbReference type="SAM" id="MobiDB-lite"/>
    </source>
</evidence>
<dbReference type="AlphaFoldDB" id="A0A1M6D5C9"/>
<feature type="compositionally biased region" description="Low complexity" evidence="1">
    <location>
        <begin position="192"/>
        <end position="206"/>
    </location>
</feature>
<proteinExistence type="predicted"/>
<protein>
    <submittedName>
        <fullName evidence="3">Endonuclease YncB, thermonuclease family</fullName>
    </submittedName>
</protein>
<feature type="chain" id="PRO_5039374941" evidence="2">
    <location>
        <begin position="24"/>
        <end position="272"/>
    </location>
</feature>
<dbReference type="PROSITE" id="PS51257">
    <property type="entry name" value="PROKAR_LIPOPROTEIN"/>
    <property type="match status" value="1"/>
</dbReference>
<sequence>MRRFVPFVAVVLGLGGCAPASSAGSQAAPSVVATSAPASPAPSIVPTQPTATASPTPSAIRTATFQSVVDGDTIETSAGTVRLMGVDTPELGECGHDDASIAIGRILSPGDEVTLELTDGQNDRDDYGRLIRYVTTADGVDLGLLQLEAGNALARYDSTDGRPAHPREAAYHAAQLATPGPDRSVVTLDCQAPTDTPTAPADAAAPSQAIAPETSDPWWMKYSSCTKLKKNTVGDPTGPFSVDDPTQVEIYNWFAYGTGNRGDGDGDGLACE</sequence>
<dbReference type="InterPro" id="IPR035437">
    <property type="entry name" value="SNase_OB-fold_sf"/>
</dbReference>
<dbReference type="EMBL" id="FQZG01000011">
    <property type="protein sequence ID" value="SHI68238.1"/>
    <property type="molecule type" value="Genomic_DNA"/>
</dbReference>
<feature type="signal peptide" evidence="2">
    <location>
        <begin position="1"/>
        <end position="23"/>
    </location>
</feature>
<keyword evidence="3" id="KW-0378">Hydrolase</keyword>
<name>A0A1M6D5C9_9ACTN</name>
<dbReference type="GO" id="GO:0004519">
    <property type="term" value="F:endonuclease activity"/>
    <property type="evidence" value="ECO:0007669"/>
    <property type="project" value="UniProtKB-KW"/>
</dbReference>
<reference evidence="3 4" key="1">
    <citation type="submission" date="2016-11" db="EMBL/GenBank/DDBJ databases">
        <authorList>
            <person name="Jaros S."/>
            <person name="Januszkiewicz K."/>
            <person name="Wedrychowicz H."/>
        </authorList>
    </citation>
    <scope>NUCLEOTIDE SEQUENCE [LARGE SCALE GENOMIC DNA]</scope>
    <source>
        <strain evidence="3 4">DSM 12906</strain>
    </source>
</reference>
<accession>A0A1M6D5C9</accession>
<evidence type="ECO:0000256" key="2">
    <source>
        <dbReference type="SAM" id="SignalP"/>
    </source>
</evidence>